<keyword evidence="1" id="KW-0812">Transmembrane</keyword>
<dbReference type="AlphaFoldDB" id="A0AAV4WDM9"/>
<keyword evidence="1" id="KW-0472">Membrane</keyword>
<evidence type="ECO:0000313" key="3">
    <source>
        <dbReference type="Proteomes" id="UP001054945"/>
    </source>
</evidence>
<feature type="transmembrane region" description="Helical" evidence="1">
    <location>
        <begin position="78"/>
        <end position="97"/>
    </location>
</feature>
<organism evidence="2 3">
    <name type="scientific">Caerostris extrusa</name>
    <name type="common">Bark spider</name>
    <name type="synonym">Caerostris bankana</name>
    <dbReference type="NCBI Taxonomy" id="172846"/>
    <lineage>
        <taxon>Eukaryota</taxon>
        <taxon>Metazoa</taxon>
        <taxon>Ecdysozoa</taxon>
        <taxon>Arthropoda</taxon>
        <taxon>Chelicerata</taxon>
        <taxon>Arachnida</taxon>
        <taxon>Araneae</taxon>
        <taxon>Araneomorphae</taxon>
        <taxon>Entelegynae</taxon>
        <taxon>Araneoidea</taxon>
        <taxon>Araneidae</taxon>
        <taxon>Caerostris</taxon>
    </lineage>
</organism>
<dbReference type="Proteomes" id="UP001054945">
    <property type="component" value="Unassembled WGS sequence"/>
</dbReference>
<gene>
    <name evidence="2" type="ORF">CEXT_400951</name>
</gene>
<proteinExistence type="predicted"/>
<accession>A0AAV4WDM9</accession>
<evidence type="ECO:0000256" key="1">
    <source>
        <dbReference type="SAM" id="Phobius"/>
    </source>
</evidence>
<keyword evidence="1" id="KW-1133">Transmembrane helix</keyword>
<name>A0AAV4WDM9_CAEEX</name>
<protein>
    <submittedName>
        <fullName evidence="2">Uncharacterized protein</fullName>
    </submittedName>
</protein>
<reference evidence="2 3" key="1">
    <citation type="submission" date="2021-06" db="EMBL/GenBank/DDBJ databases">
        <title>Caerostris extrusa draft genome.</title>
        <authorList>
            <person name="Kono N."/>
            <person name="Arakawa K."/>
        </authorList>
    </citation>
    <scope>NUCLEOTIDE SEQUENCE [LARGE SCALE GENOMIC DNA]</scope>
</reference>
<dbReference type="EMBL" id="BPLR01015979">
    <property type="protein sequence ID" value="GIY80180.1"/>
    <property type="molecule type" value="Genomic_DNA"/>
</dbReference>
<sequence length="112" mass="12803">MKGPRNLQWKSLHPIKAEERYQKHRRRFSVVKQGLTDLLDTVCISHPRRSNLAGTGRGTAVRCFCRGRMRRMWSGTSFLGFRILQLILAAGWTLVILEGQRVSVFGDYGIAD</sequence>
<evidence type="ECO:0000313" key="2">
    <source>
        <dbReference type="EMBL" id="GIY80180.1"/>
    </source>
</evidence>
<keyword evidence="3" id="KW-1185">Reference proteome</keyword>
<comment type="caution">
    <text evidence="2">The sequence shown here is derived from an EMBL/GenBank/DDBJ whole genome shotgun (WGS) entry which is preliminary data.</text>
</comment>